<reference evidence="2" key="1">
    <citation type="submission" date="2018-05" db="EMBL/GenBank/DDBJ databases">
        <authorList>
            <person name="Lanie J.A."/>
            <person name="Ng W.-L."/>
            <person name="Kazmierczak K.M."/>
            <person name="Andrzejewski T.M."/>
            <person name="Davidsen T.M."/>
            <person name="Wayne K.J."/>
            <person name="Tettelin H."/>
            <person name="Glass J.I."/>
            <person name="Rusch D."/>
            <person name="Podicherti R."/>
            <person name="Tsui H.-C.T."/>
            <person name="Winkler M.E."/>
        </authorList>
    </citation>
    <scope>NUCLEOTIDE SEQUENCE</scope>
</reference>
<proteinExistence type="predicted"/>
<dbReference type="InterPro" id="IPR045466">
    <property type="entry name" value="DUF6498"/>
</dbReference>
<keyword evidence="1" id="KW-1133">Transmembrane helix</keyword>
<evidence type="ECO:0000256" key="1">
    <source>
        <dbReference type="SAM" id="Phobius"/>
    </source>
</evidence>
<feature type="transmembrane region" description="Helical" evidence="1">
    <location>
        <begin position="127"/>
        <end position="146"/>
    </location>
</feature>
<protein>
    <submittedName>
        <fullName evidence="2">Uncharacterized protein</fullName>
    </submittedName>
</protein>
<gene>
    <name evidence="2" type="ORF">METZ01_LOCUS149338</name>
</gene>
<organism evidence="2">
    <name type="scientific">marine metagenome</name>
    <dbReference type="NCBI Taxonomy" id="408172"/>
    <lineage>
        <taxon>unclassified sequences</taxon>
        <taxon>metagenomes</taxon>
        <taxon>ecological metagenomes</taxon>
    </lineage>
</organism>
<evidence type="ECO:0000313" key="2">
    <source>
        <dbReference type="EMBL" id="SVA96484.1"/>
    </source>
</evidence>
<dbReference type="AlphaFoldDB" id="A0A382A4Y8"/>
<feature type="transmembrane region" description="Helical" evidence="1">
    <location>
        <begin position="20"/>
        <end position="39"/>
    </location>
</feature>
<feature type="transmembrane region" description="Helical" evidence="1">
    <location>
        <begin position="191"/>
        <end position="211"/>
    </location>
</feature>
<keyword evidence="1" id="KW-0812">Transmembrane</keyword>
<feature type="non-terminal residue" evidence="2">
    <location>
        <position position="1"/>
    </location>
</feature>
<feature type="transmembrane region" description="Helical" evidence="1">
    <location>
        <begin position="45"/>
        <end position="65"/>
    </location>
</feature>
<feature type="transmembrane region" description="Helical" evidence="1">
    <location>
        <begin position="92"/>
        <end position="115"/>
    </location>
</feature>
<feature type="transmembrane region" description="Helical" evidence="1">
    <location>
        <begin position="167"/>
        <end position="185"/>
    </location>
</feature>
<dbReference type="EMBL" id="UINC01023898">
    <property type="protein sequence ID" value="SVA96484.1"/>
    <property type="molecule type" value="Genomic_DNA"/>
</dbReference>
<dbReference type="Pfam" id="PF20108">
    <property type="entry name" value="DUF6498"/>
    <property type="match status" value="1"/>
</dbReference>
<keyword evidence="1" id="KW-0472">Membrane</keyword>
<name>A0A382A4Y8_9ZZZZ</name>
<sequence length="223" mass="24931">VNERLTGLPAALGPLRVPSALALVLVNLIPLLGAIFLGWNAFDVIFLYWLENIVVGFYTVIKMLFARGRSETKLTLNGRAVNPNSVKDKLGVTVFFVFHYGLFTLVHGVFVVLLFGSKSSFWIHHDFLALTVFFAALLVSHGFSLWRNFFGRQEYLEKGFASYFWKPYGRIILIHLTVLIGAFAAQSVPLSVTAIVVFVVIKIVIDLAMHLHSHGIALKLRTN</sequence>
<accession>A0A382A4Y8</accession>